<proteinExistence type="predicted"/>
<dbReference type="Proteomes" id="UP000006056">
    <property type="component" value="Chromosome"/>
</dbReference>
<reference evidence="2 3" key="1">
    <citation type="submission" date="2012-06" db="EMBL/GenBank/DDBJ databases">
        <title>Complete genome of Terriglobus roseus DSM 18391.</title>
        <authorList>
            <consortium name="US DOE Joint Genome Institute (JGI-PGF)"/>
            <person name="Lucas S."/>
            <person name="Copeland A."/>
            <person name="Lapidus A."/>
            <person name="Glavina del Rio T."/>
            <person name="Dalin E."/>
            <person name="Tice H."/>
            <person name="Bruce D."/>
            <person name="Goodwin L."/>
            <person name="Pitluck S."/>
            <person name="Peters L."/>
            <person name="Mikhailova N."/>
            <person name="Munk A.C.C."/>
            <person name="Kyrpides N."/>
            <person name="Mavromatis K."/>
            <person name="Ivanova N."/>
            <person name="Brettin T."/>
            <person name="Detter J.C."/>
            <person name="Han C."/>
            <person name="Larimer F."/>
            <person name="Land M."/>
            <person name="Hauser L."/>
            <person name="Markowitz V."/>
            <person name="Cheng J.-F."/>
            <person name="Hugenholtz P."/>
            <person name="Woyke T."/>
            <person name="Wu D."/>
            <person name="Brambilla E."/>
            <person name="Klenk H.-P."/>
            <person name="Eisen J.A."/>
        </authorList>
    </citation>
    <scope>NUCLEOTIDE SEQUENCE [LARGE SCALE GENOMIC DNA]</scope>
    <source>
        <strain evidence="3">DSM 18391 / NRRL B-41598 / KBS 63</strain>
    </source>
</reference>
<evidence type="ECO:0008006" key="4">
    <source>
        <dbReference type="Google" id="ProtNLM"/>
    </source>
</evidence>
<evidence type="ECO:0000313" key="3">
    <source>
        <dbReference type="Proteomes" id="UP000006056"/>
    </source>
</evidence>
<accession>I3ZI83</accession>
<keyword evidence="3" id="KW-1185">Reference proteome</keyword>
<dbReference type="HOGENOM" id="CLU_079080_0_0_0"/>
<dbReference type="KEGG" id="trs:Terro_2715"/>
<organism evidence="2 3">
    <name type="scientific">Terriglobus roseus (strain DSM 18391 / NRRL B-41598 / KBS 63)</name>
    <dbReference type="NCBI Taxonomy" id="926566"/>
    <lineage>
        <taxon>Bacteria</taxon>
        <taxon>Pseudomonadati</taxon>
        <taxon>Acidobacteriota</taxon>
        <taxon>Terriglobia</taxon>
        <taxon>Terriglobales</taxon>
        <taxon>Acidobacteriaceae</taxon>
        <taxon>Terriglobus</taxon>
    </lineage>
</organism>
<sequence length="295" mass="31623">MDGFQVKRCWFVAKSLAAALVVFVAVPVSAQTAGRPMSFDVASIRQNVSNTGTCSPDQVQPTRNGIHMTNCPLLVVVGAAHIPRSGDPLGYLVQDRILAMPRELSQERYNIDAHIGDSDAEAWRDPVERTRMLHAMMQTLLAERFKLVVHREMTDKPIFALRIAKNGPKLKPAKSGDGEQARVMHPGAVAVPGGSGFFVRDPANGHIEIYGATIGTLALLLSGPAGRPVVDKTGLTGIYDMALDLGQAGLAADNSADIGPSVFSSLQAELGLKLTSDKDKVECLIIDHIERPSPN</sequence>
<keyword evidence="1" id="KW-0732">Signal</keyword>
<evidence type="ECO:0000256" key="1">
    <source>
        <dbReference type="SAM" id="SignalP"/>
    </source>
</evidence>
<dbReference type="AlphaFoldDB" id="I3ZI83"/>
<dbReference type="NCBIfam" id="TIGR03435">
    <property type="entry name" value="Soli_TIGR03435"/>
    <property type="match status" value="1"/>
</dbReference>
<name>I3ZI83_TERRK</name>
<feature type="signal peptide" evidence="1">
    <location>
        <begin position="1"/>
        <end position="30"/>
    </location>
</feature>
<gene>
    <name evidence="2" type="ordered locus">Terro_2715</name>
</gene>
<dbReference type="InterPro" id="IPR017801">
    <property type="entry name" value="DUF3738"/>
</dbReference>
<feature type="chain" id="PRO_5003684107" description="Soil-associated protein, TIGR03435 family" evidence="1">
    <location>
        <begin position="31"/>
        <end position="295"/>
    </location>
</feature>
<dbReference type="Pfam" id="PF12543">
    <property type="entry name" value="DUF3738"/>
    <property type="match status" value="1"/>
</dbReference>
<dbReference type="EMBL" id="CP003379">
    <property type="protein sequence ID" value="AFL88951.1"/>
    <property type="molecule type" value="Genomic_DNA"/>
</dbReference>
<protein>
    <recommendedName>
        <fullName evidence="4">Soil-associated protein, TIGR03435 family</fullName>
    </recommendedName>
</protein>
<dbReference type="eggNOG" id="COG4219">
    <property type="taxonomic scope" value="Bacteria"/>
</dbReference>
<evidence type="ECO:0000313" key="2">
    <source>
        <dbReference type="EMBL" id="AFL88951.1"/>
    </source>
</evidence>